<keyword evidence="9" id="KW-0444">Lipid biosynthesis</keyword>
<keyword evidence="13" id="KW-1185">Reference proteome</keyword>
<gene>
    <name evidence="12" type="ORF">TW72_11595</name>
</gene>
<dbReference type="NCBIfam" id="TIGR00530">
    <property type="entry name" value="AGP_acyltrn"/>
    <property type="match status" value="1"/>
</dbReference>
<dbReference type="EMBL" id="JXXZ01000010">
    <property type="protein sequence ID" value="KJY98848.1"/>
    <property type="molecule type" value="Genomic_DNA"/>
</dbReference>
<comment type="domain">
    <text evidence="9">The HXXXXD motif is essential for acyltransferase activity and may constitute the binding site for the phosphate moiety of the glycerol-3-phosphate.</text>
</comment>
<comment type="pathway">
    <text evidence="2">Phospholipid metabolism; CDP-diacylglycerol biosynthesis; CDP-diacylglycerol from sn-glycerol 3-phosphate: step 2/3.</text>
</comment>
<dbReference type="Pfam" id="PF01553">
    <property type="entry name" value="Acyltransferase"/>
    <property type="match status" value="1"/>
</dbReference>
<keyword evidence="8 9" id="KW-0012">Acyltransferase</keyword>
<dbReference type="InterPro" id="IPR004552">
    <property type="entry name" value="AGP_acyltrans"/>
</dbReference>
<keyword evidence="9" id="KW-0443">Lipid metabolism</keyword>
<dbReference type="PANTHER" id="PTHR10434:SF11">
    <property type="entry name" value="1-ACYL-SN-GLYCEROL-3-PHOSPHATE ACYLTRANSFERASE"/>
    <property type="match status" value="1"/>
</dbReference>
<sequence>MLALLRLLAMAVFVPLSFIAGFILCLVRPFHGDNVRVIGSWYAKMPKLLGVKVVIEKDPAIVTGSPAVYVANHQNNYDLFLLPGALQRNTVSLGKKSLKWIPFFGQIYWLSGNILIDRANRSRAMATIAKTTEKLKKGGLSLWMFPEGTRSYGRGLLPFKTGAFHTALNAKVPVVPVVMSDTHKTIKLNRWDNGTIYIKMLAPQLLDASMSPREYADHFHALMAQTLAQLNERT</sequence>
<protein>
    <recommendedName>
        <fullName evidence="6 9">1-acyl-sn-glycerol-3-phosphate acyltransferase</fullName>
        <ecNumber evidence="5 9">2.3.1.51</ecNumber>
    </recommendedName>
</protein>
<evidence type="ECO:0000256" key="8">
    <source>
        <dbReference type="ARBA" id="ARBA00023315"/>
    </source>
</evidence>
<feature type="domain" description="Phospholipid/glycerol acyltransferase" evidence="11">
    <location>
        <begin position="67"/>
        <end position="182"/>
    </location>
</feature>
<dbReference type="SUPFAM" id="SSF69593">
    <property type="entry name" value="Glycerol-3-phosphate (1)-acyltransferase"/>
    <property type="match status" value="1"/>
</dbReference>
<dbReference type="GeneID" id="58229135"/>
<keyword evidence="7 9" id="KW-0808">Transferase</keyword>
<comment type="caution">
    <text evidence="12">The sequence shown here is derived from an EMBL/GenBank/DDBJ whole genome shotgun (WGS) entry which is preliminary data.</text>
</comment>
<feature type="transmembrane region" description="Helical" evidence="10">
    <location>
        <begin position="6"/>
        <end position="27"/>
    </location>
</feature>
<dbReference type="SMART" id="SM00563">
    <property type="entry name" value="PlsC"/>
    <property type="match status" value="1"/>
</dbReference>
<keyword evidence="10" id="KW-0472">Membrane</keyword>
<evidence type="ECO:0000256" key="2">
    <source>
        <dbReference type="ARBA" id="ARBA00004728"/>
    </source>
</evidence>
<accession>A0A0F4PR17</accession>
<dbReference type="eggNOG" id="COG0204">
    <property type="taxonomic scope" value="Bacteria"/>
</dbReference>
<keyword evidence="9" id="KW-1208">Phospholipid metabolism</keyword>
<dbReference type="GO" id="GO:0006654">
    <property type="term" value="P:phosphatidic acid biosynthetic process"/>
    <property type="evidence" value="ECO:0007669"/>
    <property type="project" value="TreeGrafter"/>
</dbReference>
<dbReference type="GO" id="GO:0005886">
    <property type="term" value="C:plasma membrane"/>
    <property type="evidence" value="ECO:0007669"/>
    <property type="project" value="TreeGrafter"/>
</dbReference>
<comment type="pathway">
    <text evidence="3">Lipid metabolism.</text>
</comment>
<dbReference type="GO" id="GO:0003841">
    <property type="term" value="F:1-acylglycerol-3-phosphate O-acyltransferase activity"/>
    <property type="evidence" value="ECO:0007669"/>
    <property type="project" value="UniProtKB-UniRule"/>
</dbReference>
<evidence type="ECO:0000256" key="9">
    <source>
        <dbReference type="RuleBase" id="RU361267"/>
    </source>
</evidence>
<dbReference type="OrthoDB" id="5290997at2"/>
<evidence type="ECO:0000256" key="1">
    <source>
        <dbReference type="ARBA" id="ARBA00001141"/>
    </source>
</evidence>
<keyword evidence="10" id="KW-1133">Transmembrane helix</keyword>
<dbReference type="CDD" id="cd07989">
    <property type="entry name" value="LPLAT_AGPAT-like"/>
    <property type="match status" value="1"/>
</dbReference>
<evidence type="ECO:0000259" key="11">
    <source>
        <dbReference type="SMART" id="SM00563"/>
    </source>
</evidence>
<name>A0A0F4PR17_9GAMM</name>
<evidence type="ECO:0000256" key="3">
    <source>
        <dbReference type="ARBA" id="ARBA00005189"/>
    </source>
</evidence>
<comment type="catalytic activity">
    <reaction evidence="1 9">
        <text>a 1-acyl-sn-glycero-3-phosphate + an acyl-CoA = a 1,2-diacyl-sn-glycero-3-phosphate + CoA</text>
        <dbReference type="Rhea" id="RHEA:19709"/>
        <dbReference type="ChEBI" id="CHEBI:57287"/>
        <dbReference type="ChEBI" id="CHEBI:57970"/>
        <dbReference type="ChEBI" id="CHEBI:58342"/>
        <dbReference type="ChEBI" id="CHEBI:58608"/>
        <dbReference type="EC" id="2.3.1.51"/>
    </reaction>
</comment>
<keyword evidence="9" id="KW-0594">Phospholipid biosynthesis</keyword>
<dbReference type="GO" id="GO:0016024">
    <property type="term" value="P:CDP-diacylglycerol biosynthetic process"/>
    <property type="evidence" value="ECO:0007669"/>
    <property type="project" value="UniProtKB-UniPathway"/>
</dbReference>
<dbReference type="EC" id="2.3.1.51" evidence="5 9"/>
<dbReference type="PATRIC" id="fig|151081.8.peg.2140"/>
<evidence type="ECO:0000256" key="4">
    <source>
        <dbReference type="ARBA" id="ARBA00008655"/>
    </source>
</evidence>
<dbReference type="PANTHER" id="PTHR10434">
    <property type="entry name" value="1-ACYL-SN-GLYCEROL-3-PHOSPHATE ACYLTRANSFERASE"/>
    <property type="match status" value="1"/>
</dbReference>
<comment type="similarity">
    <text evidence="4 9">Belongs to the 1-acyl-sn-glycerol-3-phosphate acyltransferase family.</text>
</comment>
<evidence type="ECO:0000256" key="6">
    <source>
        <dbReference type="ARBA" id="ARBA00016139"/>
    </source>
</evidence>
<evidence type="ECO:0000256" key="10">
    <source>
        <dbReference type="SAM" id="Phobius"/>
    </source>
</evidence>
<dbReference type="InterPro" id="IPR002123">
    <property type="entry name" value="Plipid/glycerol_acylTrfase"/>
</dbReference>
<reference evidence="12 13" key="1">
    <citation type="journal article" date="2015" name="BMC Genomics">
        <title>Genome mining reveals unlocked bioactive potential of marine Gram-negative bacteria.</title>
        <authorList>
            <person name="Machado H."/>
            <person name="Sonnenschein E.C."/>
            <person name="Melchiorsen J."/>
            <person name="Gram L."/>
        </authorList>
    </citation>
    <scope>NUCLEOTIDE SEQUENCE [LARGE SCALE GENOMIC DNA]</scope>
    <source>
        <strain evidence="12 13">S3137</strain>
    </source>
</reference>
<evidence type="ECO:0000313" key="13">
    <source>
        <dbReference type="Proteomes" id="UP000033664"/>
    </source>
</evidence>
<dbReference type="RefSeq" id="WP_045979703.1">
    <property type="nucleotide sequence ID" value="NZ_JXXY01000010.1"/>
</dbReference>
<keyword evidence="10" id="KW-0812">Transmembrane</keyword>
<evidence type="ECO:0000256" key="5">
    <source>
        <dbReference type="ARBA" id="ARBA00013211"/>
    </source>
</evidence>
<dbReference type="AlphaFoldDB" id="A0A0F4PR17"/>
<proteinExistence type="inferred from homology"/>
<dbReference type="Proteomes" id="UP000033664">
    <property type="component" value="Unassembled WGS sequence"/>
</dbReference>
<evidence type="ECO:0000313" key="12">
    <source>
        <dbReference type="EMBL" id="KJY98848.1"/>
    </source>
</evidence>
<dbReference type="UniPathway" id="UPA00557">
    <property type="reaction ID" value="UER00613"/>
</dbReference>
<organism evidence="12 13">
    <name type="scientific">Pseudoalteromonas ruthenica</name>
    <dbReference type="NCBI Taxonomy" id="151081"/>
    <lineage>
        <taxon>Bacteria</taxon>
        <taxon>Pseudomonadati</taxon>
        <taxon>Pseudomonadota</taxon>
        <taxon>Gammaproteobacteria</taxon>
        <taxon>Alteromonadales</taxon>
        <taxon>Pseudoalteromonadaceae</taxon>
        <taxon>Pseudoalteromonas</taxon>
    </lineage>
</organism>
<evidence type="ECO:0000256" key="7">
    <source>
        <dbReference type="ARBA" id="ARBA00022679"/>
    </source>
</evidence>